<organism evidence="8 9">
    <name type="scientific">Candidatus Falkowbacteria bacterium CG10_big_fil_rev_8_21_14_0_10_38_22</name>
    <dbReference type="NCBI Taxonomy" id="1974564"/>
    <lineage>
        <taxon>Bacteria</taxon>
        <taxon>Candidatus Falkowiibacteriota</taxon>
    </lineage>
</organism>
<dbReference type="PROSITE" id="PS51918">
    <property type="entry name" value="RADICAL_SAM"/>
    <property type="match status" value="1"/>
</dbReference>
<evidence type="ECO:0000313" key="8">
    <source>
        <dbReference type="EMBL" id="PIT95587.1"/>
    </source>
</evidence>
<dbReference type="InterPro" id="IPR012840">
    <property type="entry name" value="NrdG2"/>
</dbReference>
<evidence type="ECO:0000256" key="3">
    <source>
        <dbReference type="ARBA" id="ARBA00022691"/>
    </source>
</evidence>
<dbReference type="SFLD" id="SFLDG01094">
    <property type="entry name" value="Uncharacterised_Radical_SAM_Su"/>
    <property type="match status" value="1"/>
</dbReference>
<dbReference type="SUPFAM" id="SSF102114">
    <property type="entry name" value="Radical SAM enzymes"/>
    <property type="match status" value="1"/>
</dbReference>
<dbReference type="InterPro" id="IPR034457">
    <property type="entry name" value="Organic_radical-activating"/>
</dbReference>
<proteinExistence type="predicted"/>
<keyword evidence="4" id="KW-0479">Metal-binding</keyword>
<dbReference type="EMBL" id="PFAO01000008">
    <property type="protein sequence ID" value="PIT95587.1"/>
    <property type="molecule type" value="Genomic_DNA"/>
</dbReference>
<dbReference type="GO" id="GO:0003824">
    <property type="term" value="F:catalytic activity"/>
    <property type="evidence" value="ECO:0007669"/>
    <property type="project" value="InterPro"/>
</dbReference>
<keyword evidence="5" id="KW-0408">Iron</keyword>
<evidence type="ECO:0000256" key="6">
    <source>
        <dbReference type="ARBA" id="ARBA00023014"/>
    </source>
</evidence>
<dbReference type="InterPro" id="IPR006638">
    <property type="entry name" value="Elp3/MiaA/NifB-like_rSAM"/>
</dbReference>
<dbReference type="Pfam" id="PF04055">
    <property type="entry name" value="Radical_SAM"/>
    <property type="match status" value="1"/>
</dbReference>
<dbReference type="PROSITE" id="PS51257">
    <property type="entry name" value="PROKAR_LIPOPROTEIN"/>
    <property type="match status" value="1"/>
</dbReference>
<evidence type="ECO:0000256" key="2">
    <source>
        <dbReference type="ARBA" id="ARBA00022485"/>
    </source>
</evidence>
<dbReference type="InterPro" id="IPR007197">
    <property type="entry name" value="rSAM"/>
</dbReference>
<keyword evidence="6" id="KW-0411">Iron-sulfur</keyword>
<dbReference type="GO" id="GO:0051539">
    <property type="term" value="F:4 iron, 4 sulfur cluster binding"/>
    <property type="evidence" value="ECO:0007669"/>
    <property type="project" value="UniProtKB-KW"/>
</dbReference>
<feature type="domain" description="Radical SAM core" evidence="7">
    <location>
        <begin position="12"/>
        <end position="256"/>
    </location>
</feature>
<evidence type="ECO:0000256" key="1">
    <source>
        <dbReference type="ARBA" id="ARBA00001966"/>
    </source>
</evidence>
<keyword evidence="2" id="KW-0004">4Fe-4S</keyword>
<evidence type="ECO:0000259" key="7">
    <source>
        <dbReference type="PROSITE" id="PS51918"/>
    </source>
</evidence>
<dbReference type="SFLD" id="SFLDS00029">
    <property type="entry name" value="Radical_SAM"/>
    <property type="match status" value="1"/>
</dbReference>
<dbReference type="InterPro" id="IPR013785">
    <property type="entry name" value="Aldolase_TIM"/>
</dbReference>
<dbReference type="PANTHER" id="PTHR30352">
    <property type="entry name" value="PYRUVATE FORMATE-LYASE-ACTIVATING ENZYME"/>
    <property type="match status" value="1"/>
</dbReference>
<dbReference type="SFLD" id="SFLDG01067">
    <property type="entry name" value="SPASM/twitch_domain_containing"/>
    <property type="match status" value="1"/>
</dbReference>
<evidence type="ECO:0000313" key="9">
    <source>
        <dbReference type="Proteomes" id="UP000228964"/>
    </source>
</evidence>
<reference evidence="9" key="1">
    <citation type="submission" date="2017-09" db="EMBL/GenBank/DDBJ databases">
        <title>Depth-based differentiation of microbial function through sediment-hosted aquifers and enrichment of novel symbionts in the deep terrestrial subsurface.</title>
        <authorList>
            <person name="Probst A.J."/>
            <person name="Ladd B."/>
            <person name="Jarett J.K."/>
            <person name="Geller-Mcgrath D.E."/>
            <person name="Sieber C.M.K."/>
            <person name="Emerson J.B."/>
            <person name="Anantharaman K."/>
            <person name="Thomas B.C."/>
            <person name="Malmstrom R."/>
            <person name="Stieglmeier M."/>
            <person name="Klingl A."/>
            <person name="Woyke T."/>
            <person name="Ryan C.M."/>
            <person name="Banfield J.F."/>
        </authorList>
    </citation>
    <scope>NUCLEOTIDE SEQUENCE [LARGE SCALE GENOMIC DNA]</scope>
</reference>
<name>A0A2M6WS05_9BACT</name>
<dbReference type="NCBIfam" id="TIGR02495">
    <property type="entry name" value="NrdG2"/>
    <property type="match status" value="1"/>
</dbReference>
<dbReference type="GO" id="GO:0046872">
    <property type="term" value="F:metal ion binding"/>
    <property type="evidence" value="ECO:0007669"/>
    <property type="project" value="UniProtKB-KW"/>
</dbReference>
<dbReference type="SMART" id="SM00729">
    <property type="entry name" value="Elp3"/>
    <property type="match status" value="1"/>
</dbReference>
<keyword evidence="3" id="KW-0949">S-adenosyl-L-methionine</keyword>
<evidence type="ECO:0000256" key="4">
    <source>
        <dbReference type="ARBA" id="ARBA00022723"/>
    </source>
</evidence>
<protein>
    <submittedName>
        <fullName evidence="8">Anaerobic ribonucleoside-triphosphate reductase activating protein</fullName>
    </submittedName>
</protein>
<sequence length="262" mass="29720">MKIGALQKFSLLDYPEHLSAIIFTQGCNFRCQFCYNPMLVLPVWGGKSKYAALFRSKRQKGHPGIKEDDLFVFLQARVGKLDAVVITGGEPTIQPDLARFITKIKKLGYLIKLDTNGSNPEIIKKLIAKKLIDYIAMDIKAPEEKYQRVVGKKVYPVKSGKAGAEQFNGVDFNKIRKSVKIIKESNLPYEFRTTIVPGLIDQDDIARIGELIKGADKWYLQQFKSNMPLINKKLEKIKAYNSSELAAMQRIGLKYAKQCEVR</sequence>
<dbReference type="PANTHER" id="PTHR30352:SF13">
    <property type="entry name" value="GLYCYL-RADICAL ENZYME ACTIVATING ENZYME YJJW-RELATED"/>
    <property type="match status" value="1"/>
</dbReference>
<dbReference type="Gene3D" id="3.20.20.70">
    <property type="entry name" value="Aldolase class I"/>
    <property type="match status" value="1"/>
</dbReference>
<dbReference type="CDD" id="cd01335">
    <property type="entry name" value="Radical_SAM"/>
    <property type="match status" value="1"/>
</dbReference>
<comment type="cofactor">
    <cofactor evidence="1">
        <name>[4Fe-4S] cluster</name>
        <dbReference type="ChEBI" id="CHEBI:49883"/>
    </cofactor>
</comment>
<accession>A0A2M6WS05</accession>
<dbReference type="Proteomes" id="UP000228964">
    <property type="component" value="Unassembled WGS sequence"/>
</dbReference>
<evidence type="ECO:0000256" key="5">
    <source>
        <dbReference type="ARBA" id="ARBA00023004"/>
    </source>
</evidence>
<dbReference type="AlphaFoldDB" id="A0A2M6WS05"/>
<comment type="caution">
    <text evidence="8">The sequence shown here is derived from an EMBL/GenBank/DDBJ whole genome shotgun (WGS) entry which is preliminary data.</text>
</comment>
<dbReference type="InterPro" id="IPR058240">
    <property type="entry name" value="rSAM_sf"/>
</dbReference>
<gene>
    <name evidence="8" type="ORF">COT96_00375</name>
</gene>